<dbReference type="Pfam" id="PF00421">
    <property type="entry name" value="PSII"/>
    <property type="match status" value="1"/>
</dbReference>
<evidence type="ECO:0000256" key="4">
    <source>
        <dbReference type="ARBA" id="ARBA00022640"/>
    </source>
</evidence>
<evidence type="ECO:0000256" key="1">
    <source>
        <dbReference type="ARBA" id="ARBA00004141"/>
    </source>
</evidence>
<keyword evidence="5 10" id="KW-0812">Transmembrane</keyword>
<dbReference type="SMR" id="K4AVL5"/>
<feature type="transmembrane region" description="Helical" evidence="10">
    <location>
        <begin position="87"/>
        <end position="105"/>
    </location>
</feature>
<accession>K4AVL5</accession>
<sequence>MRPWIPEEYFPFFGYILKDRNKMSIILSIHLFLLGTGEGWIVSVDDLEHIIGGHIWLGFICILGGIWSIVTQPFARVRRALMWFGEAYLFYSFGDLAFFGFIACWKMKRDLTNKSQGLAFHCCHFYVYGYNNLRSQCAYDVAPSGLLASMYHLTRIEDGVAQPEELCIKVFASKRNHRIPSVF</sequence>
<dbReference type="Gramene" id="Solyc01g056470.1.1">
    <property type="protein sequence ID" value="Solyc01g056470.1.1"/>
    <property type="gene ID" value="Solyc01g056470.1"/>
</dbReference>
<feature type="transmembrane region" description="Helical" evidence="10">
    <location>
        <begin position="55"/>
        <end position="75"/>
    </location>
</feature>
<dbReference type="Proteomes" id="UP000004994">
    <property type="component" value="Chromosome 1"/>
</dbReference>
<dbReference type="SUPFAM" id="SSF161077">
    <property type="entry name" value="Photosystem II antenna protein-like"/>
    <property type="match status" value="1"/>
</dbReference>
<organism evidence="11">
    <name type="scientific">Solanum lycopersicum</name>
    <name type="common">Tomato</name>
    <name type="synonym">Lycopersicon esculentum</name>
    <dbReference type="NCBI Taxonomy" id="4081"/>
    <lineage>
        <taxon>Eukaryota</taxon>
        <taxon>Viridiplantae</taxon>
        <taxon>Streptophyta</taxon>
        <taxon>Embryophyta</taxon>
        <taxon>Tracheophyta</taxon>
        <taxon>Spermatophyta</taxon>
        <taxon>Magnoliopsida</taxon>
        <taxon>eudicotyledons</taxon>
        <taxon>Gunneridae</taxon>
        <taxon>Pentapetalae</taxon>
        <taxon>asterids</taxon>
        <taxon>lamiids</taxon>
        <taxon>Solanales</taxon>
        <taxon>Solanaceae</taxon>
        <taxon>Solanoideae</taxon>
        <taxon>Solaneae</taxon>
        <taxon>Solanum</taxon>
        <taxon>Solanum subgen. Lycopersicon</taxon>
    </lineage>
</organism>
<evidence type="ECO:0000256" key="6">
    <source>
        <dbReference type="ARBA" id="ARBA00022989"/>
    </source>
</evidence>
<dbReference type="EnsemblPlants" id="Solyc01g056470.1.1">
    <property type="protein sequence ID" value="Solyc01g056470.1.1"/>
    <property type="gene ID" value="Solyc01g056470.1"/>
</dbReference>
<dbReference type="GO" id="GO:0016168">
    <property type="term" value="F:chlorophyll binding"/>
    <property type="evidence" value="ECO:0007669"/>
    <property type="project" value="UniProtKB-KW"/>
</dbReference>
<reference evidence="11" key="1">
    <citation type="journal article" date="2012" name="Nature">
        <title>The tomato genome sequence provides insights into fleshy fruit evolution.</title>
        <authorList>
            <consortium name="Tomato Genome Consortium"/>
        </authorList>
    </citation>
    <scope>NUCLEOTIDE SEQUENCE [LARGE SCALE GENOMIC DNA]</scope>
    <source>
        <strain evidence="11">cv. Heinz 1706</strain>
    </source>
</reference>
<evidence type="ECO:0000313" key="12">
    <source>
        <dbReference type="Proteomes" id="UP000004994"/>
    </source>
</evidence>
<evidence type="ECO:0000313" key="11">
    <source>
        <dbReference type="EnsemblPlants" id="Solyc01g056470.1.1"/>
    </source>
</evidence>
<dbReference type="GO" id="GO:0009767">
    <property type="term" value="P:photosynthetic electron transport chain"/>
    <property type="evidence" value="ECO:0007669"/>
    <property type="project" value="InterPro"/>
</dbReference>
<dbReference type="InterPro" id="IPR000932">
    <property type="entry name" value="PS_antenna-like"/>
</dbReference>
<evidence type="ECO:0000256" key="5">
    <source>
        <dbReference type="ARBA" id="ARBA00022692"/>
    </source>
</evidence>
<dbReference type="STRING" id="4081.K4AVL5"/>
<keyword evidence="6 10" id="KW-1133">Transmembrane helix</keyword>
<feature type="transmembrane region" description="Helical" evidence="10">
    <location>
        <begin position="23"/>
        <end position="43"/>
    </location>
</feature>
<dbReference type="HOGENOM" id="CLU_1477547_0_0_1"/>
<dbReference type="InParanoid" id="K4AVL5"/>
<evidence type="ECO:0000256" key="8">
    <source>
        <dbReference type="ARBA" id="ARBA00023136"/>
    </source>
</evidence>
<keyword evidence="7" id="KW-0157">Chromophore</keyword>
<dbReference type="AlphaFoldDB" id="K4AVL5"/>
<keyword evidence="3" id="KW-0602">Photosynthesis</keyword>
<reference evidence="11" key="2">
    <citation type="submission" date="2015-06" db="UniProtKB">
        <authorList>
            <consortium name="EnsemblPlants"/>
        </authorList>
    </citation>
    <scope>IDENTIFICATION</scope>
    <source>
        <strain evidence="11">cv. Heinz 1706</strain>
    </source>
</reference>
<keyword evidence="8 10" id="KW-0472">Membrane</keyword>
<evidence type="ECO:0000256" key="3">
    <source>
        <dbReference type="ARBA" id="ARBA00022531"/>
    </source>
</evidence>
<keyword evidence="4" id="KW-0934">Plastid</keyword>
<name>K4AVL5_SOLLC</name>
<keyword evidence="2" id="KW-0148">Chlorophyll</keyword>
<dbReference type="InterPro" id="IPR036001">
    <property type="entry name" value="PS_II_antenna-like_sf"/>
</dbReference>
<keyword evidence="12" id="KW-1185">Reference proteome</keyword>
<dbReference type="InterPro" id="IPR037232">
    <property type="entry name" value="NADH_quin_OxRdtase_su_C/D-like"/>
</dbReference>
<comment type="subcellular location">
    <subcellularLocation>
        <location evidence="1">Membrane</location>
        <topology evidence="1">Multi-pass membrane protein</topology>
    </subcellularLocation>
</comment>
<dbReference type="GO" id="GO:0009523">
    <property type="term" value="C:photosystem II"/>
    <property type="evidence" value="ECO:0007669"/>
    <property type="project" value="UniProtKB-KW"/>
</dbReference>
<dbReference type="SUPFAM" id="SSF143243">
    <property type="entry name" value="Nqo5-like"/>
    <property type="match status" value="1"/>
</dbReference>
<proteinExistence type="predicted"/>
<evidence type="ECO:0000256" key="10">
    <source>
        <dbReference type="SAM" id="Phobius"/>
    </source>
</evidence>
<evidence type="ECO:0000256" key="2">
    <source>
        <dbReference type="ARBA" id="ARBA00022494"/>
    </source>
</evidence>
<protein>
    <submittedName>
        <fullName evidence="11">Uncharacterized protein</fullName>
    </submittedName>
</protein>
<evidence type="ECO:0000256" key="9">
    <source>
        <dbReference type="ARBA" id="ARBA00023276"/>
    </source>
</evidence>
<dbReference type="PaxDb" id="4081-Solyc01g056470.1.1"/>
<dbReference type="eggNOG" id="KOG1713">
    <property type="taxonomic scope" value="Eukaryota"/>
</dbReference>
<keyword evidence="9" id="KW-0604">Photosystem II</keyword>
<evidence type="ECO:0000256" key="7">
    <source>
        <dbReference type="ARBA" id="ARBA00022991"/>
    </source>
</evidence>
<dbReference type="PhylomeDB" id="K4AVL5"/>